<evidence type="ECO:0000313" key="3">
    <source>
        <dbReference type="EMBL" id="WCL92712.1"/>
    </source>
</evidence>
<evidence type="ECO:0000313" key="4">
    <source>
        <dbReference type="Proteomes" id="UP000001426"/>
    </source>
</evidence>
<dbReference type="RefSeq" id="WP_011158102.1">
    <property type="nucleotide sequence ID" value="NZ_CP116810.1"/>
</dbReference>
<feature type="coiled-coil region" evidence="1">
    <location>
        <begin position="1"/>
        <end position="28"/>
    </location>
</feature>
<reference evidence="3" key="1">
    <citation type="submission" date="2003-07" db="EMBL/GenBank/DDBJ databases">
        <authorList>
            <consortium name="Rhodopseudomonas genome consortium"/>
            <person name="Larimer F."/>
            <person name="Harwood C."/>
        </authorList>
    </citation>
    <scope>NUCLEOTIDE SEQUENCE</scope>
    <source>
        <strain evidence="3">CGA009</strain>
    </source>
</reference>
<name>Q6N6R2_RHOPA</name>
<accession>Q6N6R2</accession>
<dbReference type="eggNOG" id="ENOG502ZMEG">
    <property type="taxonomic scope" value="Bacteria"/>
</dbReference>
<sequence>MNDWKLALTRIEELIKETETNLDLAARAGIYAAARVILNDLSEHIVEELSGPNHYAGEKIGGIKWHIGAALGFDVDNGHSASQHRAWAYGDLNSLKATLERTLTAR</sequence>
<dbReference type="Proteomes" id="UP000001426">
    <property type="component" value="Chromosome"/>
</dbReference>
<evidence type="ECO:0000256" key="1">
    <source>
        <dbReference type="SAM" id="Coils"/>
    </source>
</evidence>
<protein>
    <submittedName>
        <fullName evidence="2">Uncharacterized protein</fullName>
    </submittedName>
</protein>
<proteinExistence type="predicted"/>
<organism evidence="2">
    <name type="scientific">Rhodopseudomonas palustris (strain ATCC BAA-98 / CGA009)</name>
    <dbReference type="NCBI Taxonomy" id="258594"/>
    <lineage>
        <taxon>Bacteria</taxon>
        <taxon>Pseudomonadati</taxon>
        <taxon>Pseudomonadota</taxon>
        <taxon>Alphaproteobacteria</taxon>
        <taxon>Hyphomicrobiales</taxon>
        <taxon>Nitrobacteraceae</taxon>
        <taxon>Rhodopseudomonas</taxon>
    </lineage>
</organism>
<gene>
    <name evidence="2" type="ordered locus">RPA2552</name>
    <name evidence="3" type="ORF">TX73_013195</name>
</gene>
<dbReference type="GeneID" id="66893617"/>
<keyword evidence="1" id="KW-0175">Coiled coil</keyword>
<dbReference type="AlphaFoldDB" id="Q6N6R2"/>
<dbReference type="HOGENOM" id="CLU_2303598_0_0_5"/>
<dbReference type="EMBL" id="CP116810">
    <property type="protein sequence ID" value="WCL92712.1"/>
    <property type="molecule type" value="Genomic_DNA"/>
</dbReference>
<evidence type="ECO:0000313" key="2">
    <source>
        <dbReference type="EMBL" id="CAE27993.1"/>
    </source>
</evidence>
<reference evidence="3" key="3">
    <citation type="submission" date="2022-12" db="EMBL/GenBank/DDBJ databases">
        <title>Complete genome sequence of Rhodopseudomonas palustris CGA0092 and corrections to the R. palustris CGA009 genome sequence.</title>
        <authorList>
            <person name="Mazny B.R."/>
            <person name="Sheff O.F."/>
            <person name="LaSarre B."/>
            <person name="McKinlay A."/>
            <person name="McKinlay J.B."/>
        </authorList>
    </citation>
    <scope>NUCLEOTIDE SEQUENCE</scope>
    <source>
        <strain evidence="3">CGA009</strain>
    </source>
</reference>
<dbReference type="EMBL" id="BX572601">
    <property type="protein sequence ID" value="CAE27993.1"/>
    <property type="molecule type" value="Genomic_DNA"/>
</dbReference>
<dbReference type="KEGG" id="rpa:TX73_013195"/>
<reference evidence="2 4" key="2">
    <citation type="journal article" date="2004" name="Nat. Biotechnol.">
        <title>Complete genome sequence of the metabolically versatile photosynthetic bacterium Rhodopseudomonas palustris.</title>
        <authorList>
            <person name="Larimer F.W."/>
            <person name="Chain P."/>
            <person name="Hauser L."/>
            <person name="Lamerdin J."/>
            <person name="Malfatti S."/>
            <person name="Do L."/>
            <person name="Land M.L."/>
            <person name="Pelletier D.A."/>
            <person name="Beatty J.T."/>
            <person name="Lang A.S."/>
            <person name="Tabita F.R."/>
            <person name="Gibson J.L."/>
            <person name="Hanson T.E."/>
            <person name="Bobst C."/>
            <person name="Torres J.L."/>
            <person name="Peres C."/>
            <person name="Harrison F.H."/>
            <person name="Gibson J."/>
            <person name="Harwood C.S."/>
        </authorList>
    </citation>
    <scope>NUCLEOTIDE SEQUENCE [LARGE SCALE GENOMIC DNA]</scope>
    <source>
        <strain evidence="4">ATCC BAA-98 / CGA009</strain>
        <strain evidence="2">CGA009</strain>
    </source>
</reference>
<keyword evidence="4" id="KW-1185">Reference proteome</keyword>